<dbReference type="InterPro" id="IPR000415">
    <property type="entry name" value="Nitroreductase-like"/>
</dbReference>
<dbReference type="InterPro" id="IPR050461">
    <property type="entry name" value="Nitroreductase_HadB/RutE"/>
</dbReference>
<dbReference type="SUPFAM" id="SSF55469">
    <property type="entry name" value="FMN-dependent nitroreductase-like"/>
    <property type="match status" value="1"/>
</dbReference>
<name>A0A1X7E4R3_9MICC</name>
<dbReference type="Proteomes" id="UP000192929">
    <property type="component" value="Unassembled WGS sequence"/>
</dbReference>
<feature type="domain" description="Nitroreductase" evidence="1">
    <location>
        <begin position="26"/>
        <end position="183"/>
    </location>
</feature>
<dbReference type="NCBIfam" id="NF003768">
    <property type="entry name" value="PRK05365.1"/>
    <property type="match status" value="1"/>
</dbReference>
<evidence type="ECO:0000313" key="2">
    <source>
        <dbReference type="EMBL" id="SMF27460.1"/>
    </source>
</evidence>
<evidence type="ECO:0000259" key="1">
    <source>
        <dbReference type="Pfam" id="PF00881"/>
    </source>
</evidence>
<dbReference type="Pfam" id="PF00881">
    <property type="entry name" value="Nitroreductase"/>
    <property type="match status" value="1"/>
</dbReference>
<sequence length="204" mass="22739">MTVMTAEHLALAITEEDADRLFFDARTANHFTDEPVTEDEKRAIYEITKMGPTAFNSQPLRITWLETPEARERLVQHMSGSNQEKTRKAPLTAILAYDENWHTRFPEFLPAAPQLQGMYDNNDDLRLTSGKANSHIQVGYFIVAARAAGLAAGPMTGFDAEAVDREFFAGTGKRSIVVVNLGHPVAPAYERGPRFLEDDVTETL</sequence>
<accession>A0A1X7E4R3</accession>
<dbReference type="InterPro" id="IPR029479">
    <property type="entry name" value="Nitroreductase"/>
</dbReference>
<protein>
    <recommendedName>
        <fullName evidence="1">Nitroreductase domain-containing protein</fullName>
    </recommendedName>
</protein>
<dbReference type="GO" id="GO:0016491">
    <property type="term" value="F:oxidoreductase activity"/>
    <property type="evidence" value="ECO:0007669"/>
    <property type="project" value="InterPro"/>
</dbReference>
<dbReference type="Gene3D" id="3.40.109.10">
    <property type="entry name" value="NADH Oxidase"/>
    <property type="match status" value="1"/>
</dbReference>
<keyword evidence="3" id="KW-1185">Reference proteome</keyword>
<organism evidence="2 3">
    <name type="scientific">Kocuria marina subsp. indica</name>
    <dbReference type="NCBI Taxonomy" id="1049583"/>
    <lineage>
        <taxon>Bacteria</taxon>
        <taxon>Bacillati</taxon>
        <taxon>Actinomycetota</taxon>
        <taxon>Actinomycetes</taxon>
        <taxon>Micrococcales</taxon>
        <taxon>Micrococcaceae</taxon>
        <taxon>Kocuria</taxon>
    </lineage>
</organism>
<reference evidence="3" key="1">
    <citation type="submission" date="2017-04" db="EMBL/GenBank/DDBJ databases">
        <authorList>
            <person name="Varghese N."/>
            <person name="Submissions S."/>
        </authorList>
    </citation>
    <scope>NUCLEOTIDE SEQUENCE [LARGE SCALE GENOMIC DNA]</scope>
    <source>
        <strain evidence="3">NIO-1021</strain>
    </source>
</reference>
<gene>
    <name evidence="2" type="ORF">SAMN06296028_12140</name>
</gene>
<evidence type="ECO:0000313" key="3">
    <source>
        <dbReference type="Proteomes" id="UP000192929"/>
    </source>
</evidence>
<dbReference type="EMBL" id="FXAC01000021">
    <property type="protein sequence ID" value="SMF27460.1"/>
    <property type="molecule type" value="Genomic_DNA"/>
</dbReference>
<dbReference type="PANTHER" id="PTHR43543">
    <property type="entry name" value="MALONIC SEMIALDEHYDE REDUCTASE RUTE-RELATED"/>
    <property type="match status" value="1"/>
</dbReference>
<proteinExistence type="predicted"/>
<dbReference type="AlphaFoldDB" id="A0A1X7E4R3"/>
<dbReference type="PANTHER" id="PTHR43543:SF1">
    <property type="entry name" value="MALONIC SEMIALDEHYDE REDUCTASE RUTE-RELATED"/>
    <property type="match status" value="1"/>
</dbReference>